<protein>
    <submittedName>
        <fullName evidence="1">Uncharacterized protein</fullName>
    </submittedName>
</protein>
<comment type="caution">
    <text evidence="1">The sequence shown here is derived from an EMBL/GenBank/DDBJ whole genome shotgun (WGS) entry which is preliminary data.</text>
</comment>
<reference evidence="1" key="1">
    <citation type="journal article" date="2014" name="Front. Microbiol.">
        <title>High frequency of phylogenetically diverse reductive dehalogenase-homologous genes in deep subseafloor sedimentary metagenomes.</title>
        <authorList>
            <person name="Kawai M."/>
            <person name="Futagami T."/>
            <person name="Toyoda A."/>
            <person name="Takaki Y."/>
            <person name="Nishi S."/>
            <person name="Hori S."/>
            <person name="Arai W."/>
            <person name="Tsubouchi T."/>
            <person name="Morono Y."/>
            <person name="Uchiyama I."/>
            <person name="Ito T."/>
            <person name="Fujiyama A."/>
            <person name="Inagaki F."/>
            <person name="Takami H."/>
        </authorList>
    </citation>
    <scope>NUCLEOTIDE SEQUENCE</scope>
    <source>
        <strain evidence="1">Expedition CK06-06</strain>
    </source>
</reference>
<accession>X1FHF0</accession>
<gene>
    <name evidence="1" type="ORF">S03H2_08159</name>
</gene>
<sequence length="52" mass="5538">ASVYDITDSYIAAFGALPSLGDFCHYTIQYFSITSPVYTGVSTGKAEIVSPI</sequence>
<feature type="non-terminal residue" evidence="1">
    <location>
        <position position="1"/>
    </location>
</feature>
<organism evidence="1">
    <name type="scientific">marine sediment metagenome</name>
    <dbReference type="NCBI Taxonomy" id="412755"/>
    <lineage>
        <taxon>unclassified sequences</taxon>
        <taxon>metagenomes</taxon>
        <taxon>ecological metagenomes</taxon>
    </lineage>
</organism>
<evidence type="ECO:0000313" key="1">
    <source>
        <dbReference type="EMBL" id="GAH28819.1"/>
    </source>
</evidence>
<dbReference type="AlphaFoldDB" id="X1FHF0"/>
<dbReference type="EMBL" id="BARU01003914">
    <property type="protein sequence ID" value="GAH28819.1"/>
    <property type="molecule type" value="Genomic_DNA"/>
</dbReference>
<proteinExistence type="predicted"/>
<name>X1FHF0_9ZZZZ</name>